<dbReference type="PANTHER" id="PTHR37984">
    <property type="entry name" value="PROTEIN CBG26694"/>
    <property type="match status" value="1"/>
</dbReference>
<dbReference type="InterPro" id="IPR043502">
    <property type="entry name" value="DNA/RNA_pol_sf"/>
</dbReference>
<dbReference type="InterPro" id="IPR050951">
    <property type="entry name" value="Retrovirus_Pol_polyprotein"/>
</dbReference>
<dbReference type="Pfam" id="PF00078">
    <property type="entry name" value="RVT_1"/>
    <property type="match status" value="1"/>
</dbReference>
<evidence type="ECO:0000313" key="1">
    <source>
        <dbReference type="EMBL" id="CAB4038291.1"/>
    </source>
</evidence>
<sequence>MRTISDDTIVFGKTQQEHDHHLNTVLATLHECGLTLNREKCKFSVSEVTFFGYTISANGIRPTDETVTAIRNAPKPPNASEVRSFLGLVNYCSRFIQNFSTVAAALQQLTHKGAPFKWTKLHQNAFESLQKTLTSNFVMVQFCHAPTQLRVDASPFALGAILTQTHGDKSRPVTYASRTLTAVERRYSQTEREALVVVWGLYSPTSKPPARIERWGLRLQPYKFCIKYSPGIDNPADVLSRLPLPNATTNTRNTAEEYVQFVAQNAAPKALSLSTIK</sequence>
<dbReference type="FunFam" id="3.30.70.270:FF:000026">
    <property type="entry name" value="Transposon Ty3-G Gag-Pol polyprotein"/>
    <property type="match status" value="1"/>
</dbReference>
<accession>A0A6S7K4E4</accession>
<dbReference type="FunFam" id="3.10.20.370:FF:000001">
    <property type="entry name" value="Retrovirus-related Pol polyprotein from transposon 17.6-like protein"/>
    <property type="match status" value="1"/>
</dbReference>
<dbReference type="EMBL" id="CACRXK020024031">
    <property type="protein sequence ID" value="CAB4038291.1"/>
    <property type="molecule type" value="Genomic_DNA"/>
</dbReference>
<dbReference type="Proteomes" id="UP001152795">
    <property type="component" value="Unassembled WGS sequence"/>
</dbReference>
<name>A0A6S7K4E4_PARCT</name>
<dbReference type="PANTHER" id="PTHR37984:SF11">
    <property type="entry name" value="INTEGRASE CATALYTIC DOMAIN-CONTAINING PROTEIN"/>
    <property type="match status" value="1"/>
</dbReference>
<dbReference type="InterPro" id="IPR000477">
    <property type="entry name" value="RT_dom"/>
</dbReference>
<gene>
    <name evidence="1" type="ORF">PACLA_8A021645</name>
</gene>
<dbReference type="AlphaFoldDB" id="A0A6S7K4E4"/>
<dbReference type="InterPro" id="IPR041577">
    <property type="entry name" value="RT_RNaseH_2"/>
</dbReference>
<keyword evidence="2" id="KW-1185">Reference proteome</keyword>
<dbReference type="Pfam" id="PF17919">
    <property type="entry name" value="RT_RNaseH_2"/>
    <property type="match status" value="1"/>
</dbReference>
<dbReference type="OrthoDB" id="5807442at2759"/>
<evidence type="ECO:0000313" key="2">
    <source>
        <dbReference type="Proteomes" id="UP001152795"/>
    </source>
</evidence>
<organism evidence="1 2">
    <name type="scientific">Paramuricea clavata</name>
    <name type="common">Red gorgonian</name>
    <name type="synonym">Violescent sea-whip</name>
    <dbReference type="NCBI Taxonomy" id="317549"/>
    <lineage>
        <taxon>Eukaryota</taxon>
        <taxon>Metazoa</taxon>
        <taxon>Cnidaria</taxon>
        <taxon>Anthozoa</taxon>
        <taxon>Octocorallia</taxon>
        <taxon>Malacalcyonacea</taxon>
        <taxon>Plexauridae</taxon>
        <taxon>Paramuricea</taxon>
    </lineage>
</organism>
<dbReference type="Gene3D" id="3.30.70.270">
    <property type="match status" value="2"/>
</dbReference>
<proteinExistence type="predicted"/>
<dbReference type="SUPFAM" id="SSF56672">
    <property type="entry name" value="DNA/RNA polymerases"/>
    <property type="match status" value="1"/>
</dbReference>
<protein>
    <submittedName>
        <fullName evidence="1">Uncharacterized protein</fullName>
    </submittedName>
</protein>
<dbReference type="CDD" id="cd09274">
    <property type="entry name" value="RNase_HI_RT_Ty3"/>
    <property type="match status" value="1"/>
</dbReference>
<reference evidence="1" key="1">
    <citation type="submission" date="2020-04" db="EMBL/GenBank/DDBJ databases">
        <authorList>
            <person name="Alioto T."/>
            <person name="Alioto T."/>
            <person name="Gomez Garrido J."/>
        </authorList>
    </citation>
    <scope>NUCLEOTIDE SEQUENCE</scope>
    <source>
        <strain evidence="1">A484AB</strain>
    </source>
</reference>
<dbReference type="InterPro" id="IPR043128">
    <property type="entry name" value="Rev_trsase/Diguanyl_cyclase"/>
</dbReference>
<comment type="caution">
    <text evidence="1">The sequence shown here is derived from an EMBL/GenBank/DDBJ whole genome shotgun (WGS) entry which is preliminary data.</text>
</comment>
<dbReference type="PROSITE" id="PS50878">
    <property type="entry name" value="RT_POL"/>
    <property type="match status" value="1"/>
</dbReference>